<keyword evidence="2" id="KW-1185">Reference proteome</keyword>
<sequence>MQIFAILFDCGAFSGEPVDVACDARYVARFAAANAIYAEGRFAVRAREASLPLRAWRAMCAATIHIRLVAIHEPVVTTLAGIIEAVPIHAAMLVHQTLDTLPCAIAEARCANIARRLRQAIAW</sequence>
<evidence type="ECO:0000313" key="1">
    <source>
        <dbReference type="EMBL" id="MDC0743150.1"/>
    </source>
</evidence>
<dbReference type="EMBL" id="JAQNDO010000001">
    <property type="protein sequence ID" value="MDC0743150.1"/>
    <property type="molecule type" value="Genomic_DNA"/>
</dbReference>
<dbReference type="Proteomes" id="UP001221411">
    <property type="component" value="Unassembled WGS sequence"/>
</dbReference>
<proteinExistence type="predicted"/>
<dbReference type="RefSeq" id="WP_271931068.1">
    <property type="nucleotide sequence ID" value="NZ_JAQNDO010000001.1"/>
</dbReference>
<gene>
    <name evidence="1" type="ORF">POL67_17500</name>
</gene>
<reference evidence="1 2" key="1">
    <citation type="submission" date="2022-11" db="EMBL/GenBank/DDBJ databases">
        <title>Minimal conservation of predation-associated metabolite biosynthetic gene clusters underscores biosynthetic potential of Myxococcota including descriptions for ten novel species: Archangium lansinium sp. nov., Myxococcus landrumus sp. nov., Nannocystis bai.</title>
        <authorList>
            <person name="Ahearne A."/>
            <person name="Stevens C."/>
            <person name="Dowd S."/>
        </authorList>
    </citation>
    <scope>NUCLEOTIDE SEQUENCE [LARGE SCALE GENOMIC DNA]</scope>
    <source>
        <strain evidence="1 2">RJM3</strain>
    </source>
</reference>
<protein>
    <submittedName>
        <fullName evidence="1">Uncharacterized protein</fullName>
    </submittedName>
</protein>
<organism evidence="1 2">
    <name type="scientific">Polyangium mundeleinium</name>
    <dbReference type="NCBI Taxonomy" id="2995306"/>
    <lineage>
        <taxon>Bacteria</taxon>
        <taxon>Pseudomonadati</taxon>
        <taxon>Myxococcota</taxon>
        <taxon>Polyangia</taxon>
        <taxon>Polyangiales</taxon>
        <taxon>Polyangiaceae</taxon>
        <taxon>Polyangium</taxon>
    </lineage>
</organism>
<comment type="caution">
    <text evidence="1">The sequence shown here is derived from an EMBL/GenBank/DDBJ whole genome shotgun (WGS) entry which is preliminary data.</text>
</comment>
<name>A0ABT5EMT4_9BACT</name>
<evidence type="ECO:0000313" key="2">
    <source>
        <dbReference type="Proteomes" id="UP001221411"/>
    </source>
</evidence>
<accession>A0ABT5EMT4</accession>